<dbReference type="EMBL" id="JAMQGP010000004">
    <property type="protein sequence ID" value="MCM2680322.1"/>
    <property type="molecule type" value="Genomic_DNA"/>
</dbReference>
<proteinExistence type="predicted"/>
<dbReference type="RefSeq" id="WP_251261739.1">
    <property type="nucleotide sequence ID" value="NZ_JAMQGP010000004.1"/>
</dbReference>
<keyword evidence="2" id="KW-1185">Reference proteome</keyword>
<comment type="caution">
    <text evidence="1">The sequence shown here is derived from an EMBL/GenBank/DDBJ whole genome shotgun (WGS) entry which is preliminary data.</text>
</comment>
<evidence type="ECO:0000313" key="1">
    <source>
        <dbReference type="EMBL" id="MCM2680322.1"/>
    </source>
</evidence>
<name>A0AA41W730_9GAMM</name>
<dbReference type="Proteomes" id="UP001165393">
    <property type="component" value="Unassembled WGS sequence"/>
</dbReference>
<reference evidence="1 2" key="1">
    <citation type="journal article" date="2013" name="Antonie Van Leeuwenhoek">
        <title>Echinimonas agarilytica gen. nov., sp. nov., a new gammaproteobacterium isolated from the sea urchin Strongylocentrotus intermedius.</title>
        <authorList>
            <person name="Nedashkovskaya O.I."/>
            <person name="Stenkova A.M."/>
            <person name="Zhukova N.V."/>
            <person name="Van Trappen S."/>
            <person name="Lee J.S."/>
            <person name="Kim S.B."/>
        </authorList>
    </citation>
    <scope>NUCLEOTIDE SEQUENCE [LARGE SCALE GENOMIC DNA]</scope>
    <source>
        <strain evidence="1 2">KMM 6351</strain>
    </source>
</reference>
<protein>
    <submittedName>
        <fullName evidence="1">Uncharacterized protein</fullName>
    </submittedName>
</protein>
<organism evidence="1 2">
    <name type="scientific">Echinimonas agarilytica</name>
    <dbReference type="NCBI Taxonomy" id="1215918"/>
    <lineage>
        <taxon>Bacteria</taxon>
        <taxon>Pseudomonadati</taxon>
        <taxon>Pseudomonadota</taxon>
        <taxon>Gammaproteobacteria</taxon>
        <taxon>Alteromonadales</taxon>
        <taxon>Echinimonadaceae</taxon>
        <taxon>Echinimonas</taxon>
    </lineage>
</organism>
<gene>
    <name evidence="1" type="ORF">NAF29_11655</name>
</gene>
<sequence length="380" mass="42293">MTPLTVPYTFCITVSDVTQTQMFGERSVDYIKPMIHQEMLQMLNRFRVVKEVALPVVLEASMAIIEGKNSGVSKRGELMSRVRQSSGVEFIALPADFKRYLDDEIAPLVAAQPEILDLFRPKDASDSPFNPLYSHAVSHDFDKVRLEMDVVERTLENIRFLGGTLLALFEIQSLHDYQKTILTDKLSLHPQIVAAFHRASLVEEALAGLMGEYNASKIEPIAVGFDVGTITLNSPINVTVNQLFINMKGDKSERSENAEHINIAKQQRNIAVVMLVLSLVGPAASDHVPVAVQPTDNLEDKYIQDIRKGIKDGDCRLQQAMLKELEYYKGPIDGEWGNDSKKAAGDLCRSMGMVCIDEDSEILILALSKIMASIQTPKQD</sequence>
<accession>A0AA41W730</accession>
<dbReference type="AlphaFoldDB" id="A0AA41W730"/>
<evidence type="ECO:0000313" key="2">
    <source>
        <dbReference type="Proteomes" id="UP001165393"/>
    </source>
</evidence>